<evidence type="ECO:0000256" key="2">
    <source>
        <dbReference type="SAM" id="Phobius"/>
    </source>
</evidence>
<comment type="caution">
    <text evidence="3">The sequence shown here is derived from an EMBL/GenBank/DDBJ whole genome shotgun (WGS) entry which is preliminary data.</text>
</comment>
<feature type="region of interest" description="Disordered" evidence="1">
    <location>
        <begin position="1"/>
        <end position="23"/>
    </location>
</feature>
<protein>
    <submittedName>
        <fullName evidence="3">ABC transporter permease</fullName>
    </submittedName>
</protein>
<keyword evidence="4" id="KW-1185">Reference proteome</keyword>
<dbReference type="EMBL" id="JBHSBB010000003">
    <property type="protein sequence ID" value="MFC4030375.1"/>
    <property type="molecule type" value="Genomic_DNA"/>
</dbReference>
<feature type="transmembrane region" description="Helical" evidence="2">
    <location>
        <begin position="88"/>
        <end position="107"/>
    </location>
</feature>
<feature type="transmembrane region" description="Helical" evidence="2">
    <location>
        <begin position="114"/>
        <end position="134"/>
    </location>
</feature>
<sequence>MTAPLTPHEPPFPPYPGGGTEAGDAPAKRARFIRELRGGALVALLVTVGGIALGLLWLWLSPRIPMISDGQAVYLKDTEGEEAIGGDGTFVLIAAGLGILSALLVFWRRRSGGIGVVLGLAVGGVLASIVGWRLGVWLGPSTNIVAHAKQVGPKVVFDGPLELRAKSALIAWSAAAMLTHLCVTSALGPRDEPGDRAEDKPGGQPPTDAPWGPPPPR</sequence>
<accession>A0ABV8HEM3</accession>
<dbReference type="Proteomes" id="UP001595765">
    <property type="component" value="Unassembled WGS sequence"/>
</dbReference>
<name>A0ABV8HEM3_9ACTN</name>
<organism evidence="3 4">
    <name type="scientific">Streptomyces polygonati</name>
    <dbReference type="NCBI Taxonomy" id="1617087"/>
    <lineage>
        <taxon>Bacteria</taxon>
        <taxon>Bacillati</taxon>
        <taxon>Actinomycetota</taxon>
        <taxon>Actinomycetes</taxon>
        <taxon>Kitasatosporales</taxon>
        <taxon>Streptomycetaceae</taxon>
        <taxon>Streptomyces</taxon>
    </lineage>
</organism>
<reference evidence="4" key="1">
    <citation type="journal article" date="2019" name="Int. J. Syst. Evol. Microbiol.">
        <title>The Global Catalogue of Microorganisms (GCM) 10K type strain sequencing project: providing services to taxonomists for standard genome sequencing and annotation.</title>
        <authorList>
            <consortium name="The Broad Institute Genomics Platform"/>
            <consortium name="The Broad Institute Genome Sequencing Center for Infectious Disease"/>
            <person name="Wu L."/>
            <person name="Ma J."/>
        </authorList>
    </citation>
    <scope>NUCLEOTIDE SEQUENCE [LARGE SCALE GENOMIC DNA]</scope>
    <source>
        <strain evidence="4">CGMCC 4.7237</strain>
    </source>
</reference>
<feature type="compositionally biased region" description="Basic and acidic residues" evidence="1">
    <location>
        <begin position="189"/>
        <end position="201"/>
    </location>
</feature>
<feature type="compositionally biased region" description="Pro residues" evidence="1">
    <location>
        <begin position="7"/>
        <end position="16"/>
    </location>
</feature>
<gene>
    <name evidence="3" type="ORF">ACFO3J_02685</name>
</gene>
<evidence type="ECO:0000256" key="1">
    <source>
        <dbReference type="SAM" id="MobiDB-lite"/>
    </source>
</evidence>
<keyword evidence="2" id="KW-0812">Transmembrane</keyword>
<feature type="compositionally biased region" description="Pro residues" evidence="1">
    <location>
        <begin position="203"/>
        <end position="217"/>
    </location>
</feature>
<feature type="transmembrane region" description="Helical" evidence="2">
    <location>
        <begin position="38"/>
        <end position="60"/>
    </location>
</feature>
<feature type="region of interest" description="Disordered" evidence="1">
    <location>
        <begin position="189"/>
        <end position="217"/>
    </location>
</feature>
<evidence type="ECO:0000313" key="3">
    <source>
        <dbReference type="EMBL" id="MFC4030375.1"/>
    </source>
</evidence>
<dbReference type="RefSeq" id="WP_386425711.1">
    <property type="nucleotide sequence ID" value="NZ_JBHSBB010000003.1"/>
</dbReference>
<keyword evidence="2" id="KW-1133">Transmembrane helix</keyword>
<proteinExistence type="predicted"/>
<evidence type="ECO:0000313" key="4">
    <source>
        <dbReference type="Proteomes" id="UP001595765"/>
    </source>
</evidence>
<keyword evidence="2" id="KW-0472">Membrane</keyword>